<organism evidence="1 2">
    <name type="scientific">Bacillus mycoides</name>
    <dbReference type="NCBI Taxonomy" id="1405"/>
    <lineage>
        <taxon>Bacteria</taxon>
        <taxon>Bacillati</taxon>
        <taxon>Bacillota</taxon>
        <taxon>Bacilli</taxon>
        <taxon>Bacillales</taxon>
        <taxon>Bacillaceae</taxon>
        <taxon>Bacillus</taxon>
        <taxon>Bacillus cereus group</taxon>
    </lineage>
</organism>
<accession>A0AAP8BH16</accession>
<gene>
    <name evidence="1" type="ORF">S3E15_00258</name>
</gene>
<evidence type="ECO:0000313" key="2">
    <source>
        <dbReference type="Proteomes" id="UP000194131"/>
    </source>
</evidence>
<reference evidence="1 2" key="1">
    <citation type="submission" date="2016-12" db="EMBL/GenBank/DDBJ databases">
        <title>Genome Sequences of Twelve Sporeforming Bacillus Species Isolated from Foods.</title>
        <authorList>
            <person name="De Jong A."/>
            <person name="Holsappel S."/>
            <person name="Kuipers O.P."/>
        </authorList>
    </citation>
    <scope>NUCLEOTIDE SEQUENCE [LARGE SCALE GENOMIC DNA]</scope>
    <source>
        <strain evidence="1 2">S3E15</strain>
    </source>
</reference>
<dbReference type="EMBL" id="MRWU01000001">
    <property type="protein sequence ID" value="OSX96627.1"/>
    <property type="molecule type" value="Genomic_DNA"/>
</dbReference>
<comment type="caution">
    <text evidence="1">The sequence shown here is derived from an EMBL/GenBank/DDBJ whole genome shotgun (WGS) entry which is preliminary data.</text>
</comment>
<sequence>MEDGDKEDIQTFRGMERRKRRSFFTEYAPTRLGITKI</sequence>
<dbReference type="AlphaFoldDB" id="A0AAP8BH16"/>
<protein>
    <submittedName>
        <fullName evidence="1">Uncharacterized protein</fullName>
    </submittedName>
</protein>
<name>A0AAP8BH16_BACMY</name>
<dbReference type="Proteomes" id="UP000194131">
    <property type="component" value="Unassembled WGS sequence"/>
</dbReference>
<proteinExistence type="predicted"/>
<evidence type="ECO:0000313" key="1">
    <source>
        <dbReference type="EMBL" id="OSX96627.1"/>
    </source>
</evidence>